<keyword evidence="3" id="KW-1185">Reference proteome</keyword>
<gene>
    <name evidence="2" type="ORF">PHYBLDRAFT_164647</name>
</gene>
<keyword evidence="1" id="KW-1133">Transmembrane helix</keyword>
<protein>
    <submittedName>
        <fullName evidence="2">Uncharacterized protein</fullName>
    </submittedName>
</protein>
<evidence type="ECO:0000256" key="1">
    <source>
        <dbReference type="SAM" id="Phobius"/>
    </source>
</evidence>
<dbReference type="InParanoid" id="A0A167PEF8"/>
<accession>A0A167PEF8</accession>
<feature type="transmembrane region" description="Helical" evidence="1">
    <location>
        <begin position="97"/>
        <end position="130"/>
    </location>
</feature>
<keyword evidence="1" id="KW-0812">Transmembrane</keyword>
<dbReference type="VEuPathDB" id="FungiDB:PHYBLDRAFT_164647"/>
<dbReference type="AlphaFoldDB" id="A0A167PEF8"/>
<name>A0A167PEF8_PHYB8</name>
<dbReference type="RefSeq" id="XP_018295797.1">
    <property type="nucleotide sequence ID" value="XM_018435054.1"/>
</dbReference>
<reference evidence="3" key="1">
    <citation type="submission" date="2015-06" db="EMBL/GenBank/DDBJ databases">
        <title>Expansion of signal transduction pathways in fungi by whole-genome duplication.</title>
        <authorList>
            <consortium name="DOE Joint Genome Institute"/>
            <person name="Corrochano L.M."/>
            <person name="Kuo A."/>
            <person name="Marcet-Houben M."/>
            <person name="Polaino S."/>
            <person name="Salamov A."/>
            <person name="Villalobos J.M."/>
            <person name="Alvarez M.I."/>
            <person name="Avalos J."/>
            <person name="Benito E.P."/>
            <person name="Benoit I."/>
            <person name="Burger G."/>
            <person name="Camino L.P."/>
            <person name="Canovas D."/>
            <person name="Cerda-Olmedo E."/>
            <person name="Cheng J.-F."/>
            <person name="Dominguez A."/>
            <person name="Elias M."/>
            <person name="Eslava A.P."/>
            <person name="Glaser F."/>
            <person name="Grimwood J."/>
            <person name="Gutierrez G."/>
            <person name="Heitman J."/>
            <person name="Henrissat B."/>
            <person name="Iturriaga E.A."/>
            <person name="Lang B.F."/>
            <person name="Lavin J.L."/>
            <person name="Lee S."/>
            <person name="Li W."/>
            <person name="Lindquist E."/>
            <person name="Lopez-Garcia S."/>
            <person name="Luque E.M."/>
            <person name="Marcos A.T."/>
            <person name="Martin J."/>
            <person name="McCluskey K."/>
            <person name="Medina H.R."/>
            <person name="Miralles-Duran A."/>
            <person name="Miyazaki A."/>
            <person name="Munoz-Torres E."/>
            <person name="Oguiza J.A."/>
            <person name="Ohm R."/>
            <person name="Olmedo M."/>
            <person name="Orejas M."/>
            <person name="Ortiz-Castellanos L."/>
            <person name="Pisabarro A.G."/>
            <person name="Rodriguez-Romero J."/>
            <person name="Ruiz-Herrera J."/>
            <person name="Ruiz-Vazquez R."/>
            <person name="Sanz C."/>
            <person name="Schackwitz W."/>
            <person name="Schmutz J."/>
            <person name="Shahriari M."/>
            <person name="Shelest E."/>
            <person name="Silva-Franco F."/>
            <person name="Soanes D."/>
            <person name="Syed K."/>
            <person name="Tagua V.G."/>
            <person name="Talbot N.J."/>
            <person name="Thon M."/>
            <person name="De vries R.P."/>
            <person name="Wiebenga A."/>
            <person name="Yadav J.S."/>
            <person name="Braun E.L."/>
            <person name="Baker S."/>
            <person name="Garre V."/>
            <person name="Horwitz B."/>
            <person name="Torres-Martinez S."/>
            <person name="Idnurm A."/>
            <person name="Herrera-Estrella A."/>
            <person name="Gabaldon T."/>
            <person name="Grigoriev I.V."/>
        </authorList>
    </citation>
    <scope>NUCLEOTIDE SEQUENCE [LARGE SCALE GENOMIC DNA]</scope>
    <source>
        <strain evidence="3">NRRL 1555(-)</strain>
    </source>
</reference>
<sequence>MNGTLSRFSRWSSRLPPASLSSLAPIENRRPSGALAGIRLMTNLQQRPALLTTQPFCRPTLLTSRPGYSGSSTSIRAFSLWRIPIMLMTAGKTKRRIALATTLGGMTLVSAVAGPVVWLVVGGIASILAWRVWRQTSVWWKVLAPPAMTVAGVASKAGNGIFDLLKAHVGTHRAADQVQKEAISQIMKWADTPMGRRVLTEEFNADHIKDLSFLPVHSSSFSSQTIKENNKTKFDVQRVEIQFFAEDDATPGDRGGGCIVRAVATIDGNGKIRMEDIRLSAPDWTSEERIPIESLPYGDAPHRRIIEGEFKDV</sequence>
<evidence type="ECO:0000313" key="3">
    <source>
        <dbReference type="Proteomes" id="UP000077315"/>
    </source>
</evidence>
<dbReference type="Proteomes" id="UP000077315">
    <property type="component" value="Unassembled WGS sequence"/>
</dbReference>
<dbReference type="GeneID" id="28995960"/>
<proteinExistence type="predicted"/>
<keyword evidence="1" id="KW-0472">Membrane</keyword>
<evidence type="ECO:0000313" key="2">
    <source>
        <dbReference type="EMBL" id="OAD77757.1"/>
    </source>
</evidence>
<dbReference type="EMBL" id="KV440974">
    <property type="protein sequence ID" value="OAD77757.1"/>
    <property type="molecule type" value="Genomic_DNA"/>
</dbReference>
<organism evidence="2 3">
    <name type="scientific">Phycomyces blakesleeanus (strain ATCC 8743b / DSM 1359 / FGSC 10004 / NBRC 33097 / NRRL 1555)</name>
    <dbReference type="NCBI Taxonomy" id="763407"/>
    <lineage>
        <taxon>Eukaryota</taxon>
        <taxon>Fungi</taxon>
        <taxon>Fungi incertae sedis</taxon>
        <taxon>Mucoromycota</taxon>
        <taxon>Mucoromycotina</taxon>
        <taxon>Mucoromycetes</taxon>
        <taxon>Mucorales</taxon>
        <taxon>Phycomycetaceae</taxon>
        <taxon>Phycomyces</taxon>
    </lineage>
</organism>
<dbReference type="OrthoDB" id="672793at2759"/>